<keyword evidence="4" id="KW-1185">Reference proteome</keyword>
<evidence type="ECO:0000259" key="1">
    <source>
        <dbReference type="Pfam" id="PF05161"/>
    </source>
</evidence>
<dbReference type="Gene3D" id="3.40.50.10180">
    <property type="entry name" value="Glycerate kinase, MOFRL-like N-terminal domain"/>
    <property type="match status" value="1"/>
</dbReference>
<dbReference type="AlphaFoldDB" id="A0A239DZF6"/>
<sequence length="442" mass="46385">MNDTRAVRRSAILEIHARTMARLDVRRVMEMNIRRRGRLLEAWDSTFDLGAYDRVLALAVGKAAAPMAEGLLQALDCVEGVDALVIAPEIPASQRPGVEYLKSSHPIPDASARTAALRAIERLRGCDARTLVFFLVSGGSSAMLELPLPAGFTDADVADFNRVLVHSGLPIREMNILRKHLSAVKGGRLAVLAGKAAKCTLVVSDVPSGMEDMVGSGPTLPDSSTVADCQAILAANPLPFAPRVAAWFADPALPETPKAGHPAFRNATLQTVLSSDEMCAFAAEIAVGLGYHVVIDNTCDEQPFDQAAEHLLARLAGLRLEHAKVCLLSAGEIAVPVSGTPGRGGRNQHFVLECARRIAAADERVTVLSAGSDGIDGHSPAAAAVADESSAARASAAGFNVEAALAGFDSYPLFAALGDAVVTGPSGNNVRDLRILLSVNEQ</sequence>
<dbReference type="InterPro" id="IPR038614">
    <property type="entry name" value="GK_N_sf"/>
</dbReference>
<feature type="domain" description="MOFRL-associated" evidence="2">
    <location>
        <begin position="13"/>
        <end position="245"/>
    </location>
</feature>
<evidence type="ECO:0000259" key="2">
    <source>
        <dbReference type="Pfam" id="PF13660"/>
    </source>
</evidence>
<dbReference type="GO" id="GO:0005737">
    <property type="term" value="C:cytoplasm"/>
    <property type="evidence" value="ECO:0007669"/>
    <property type="project" value="TreeGrafter"/>
</dbReference>
<dbReference type="Proteomes" id="UP000198356">
    <property type="component" value="Unassembled WGS sequence"/>
</dbReference>
<dbReference type="GO" id="GO:0008887">
    <property type="term" value="F:glycerate kinase activity"/>
    <property type="evidence" value="ECO:0007669"/>
    <property type="project" value="InterPro"/>
</dbReference>
<reference evidence="3 4" key="1">
    <citation type="submission" date="2017-06" db="EMBL/GenBank/DDBJ databases">
        <authorList>
            <person name="Kim H.J."/>
            <person name="Triplett B.A."/>
        </authorList>
    </citation>
    <scope>NUCLEOTIDE SEQUENCE [LARGE SCALE GENOMIC DNA]</scope>
    <source>
        <strain evidence="3 4">DSM 18704</strain>
    </source>
</reference>
<feature type="domain" description="MOFRL" evidence="1">
    <location>
        <begin position="325"/>
        <end position="432"/>
    </location>
</feature>
<keyword evidence="3" id="KW-0670">Pyruvate</keyword>
<dbReference type="Pfam" id="PF13660">
    <property type="entry name" value="DUF4147"/>
    <property type="match status" value="1"/>
</dbReference>
<dbReference type="PANTHER" id="PTHR12227:SF0">
    <property type="entry name" value="GLYCERATE KINASE"/>
    <property type="match status" value="1"/>
</dbReference>
<accession>A0A239DZF6</accession>
<evidence type="ECO:0000313" key="4">
    <source>
        <dbReference type="Proteomes" id="UP000198356"/>
    </source>
</evidence>
<dbReference type="SUPFAM" id="SSF82544">
    <property type="entry name" value="GckA/TtuD-like"/>
    <property type="match status" value="1"/>
</dbReference>
<dbReference type="PANTHER" id="PTHR12227">
    <property type="entry name" value="GLYCERATE KINASE"/>
    <property type="match status" value="1"/>
</dbReference>
<evidence type="ECO:0000313" key="3">
    <source>
        <dbReference type="EMBL" id="SNS37747.1"/>
    </source>
</evidence>
<dbReference type="InterPro" id="IPR037035">
    <property type="entry name" value="GK-like_C_sf"/>
</dbReference>
<dbReference type="RefSeq" id="WP_176441562.1">
    <property type="nucleotide sequence ID" value="NZ_FZOU01000001.1"/>
</dbReference>
<dbReference type="Gene3D" id="3.40.1480.10">
    <property type="entry name" value="MOFRL domain"/>
    <property type="match status" value="1"/>
</dbReference>
<dbReference type="EMBL" id="FZOU01000001">
    <property type="protein sequence ID" value="SNS37747.1"/>
    <property type="molecule type" value="Genomic_DNA"/>
</dbReference>
<dbReference type="InterPro" id="IPR039760">
    <property type="entry name" value="MOFRL_protein"/>
</dbReference>
<dbReference type="InterPro" id="IPR007835">
    <property type="entry name" value="MOFRL"/>
</dbReference>
<proteinExistence type="predicted"/>
<dbReference type="Pfam" id="PF05161">
    <property type="entry name" value="MOFRL"/>
    <property type="match status" value="1"/>
</dbReference>
<protein>
    <submittedName>
        <fullName evidence="3">Hydroxypyruvate reductase</fullName>
    </submittedName>
</protein>
<dbReference type="InterPro" id="IPR025286">
    <property type="entry name" value="MOFRL_assoc_dom"/>
</dbReference>
<gene>
    <name evidence="3" type="ORF">SAMN05421770_101725</name>
</gene>
<name>A0A239DZF6_9BACT</name>
<organism evidence="3 4">
    <name type="scientific">Granulicella rosea</name>
    <dbReference type="NCBI Taxonomy" id="474952"/>
    <lineage>
        <taxon>Bacteria</taxon>
        <taxon>Pseudomonadati</taxon>
        <taxon>Acidobacteriota</taxon>
        <taxon>Terriglobia</taxon>
        <taxon>Terriglobales</taxon>
        <taxon>Acidobacteriaceae</taxon>
        <taxon>Granulicella</taxon>
    </lineage>
</organism>